<keyword evidence="2" id="KW-1185">Reference proteome</keyword>
<accession>A0A3N4K743</accession>
<reference evidence="1 2" key="1">
    <citation type="journal article" date="2018" name="Nat. Ecol. Evol.">
        <title>Pezizomycetes genomes reveal the molecular basis of ectomycorrhizal truffle lifestyle.</title>
        <authorList>
            <person name="Murat C."/>
            <person name="Payen T."/>
            <person name="Noel B."/>
            <person name="Kuo A."/>
            <person name="Morin E."/>
            <person name="Chen J."/>
            <person name="Kohler A."/>
            <person name="Krizsan K."/>
            <person name="Balestrini R."/>
            <person name="Da Silva C."/>
            <person name="Montanini B."/>
            <person name="Hainaut M."/>
            <person name="Levati E."/>
            <person name="Barry K.W."/>
            <person name="Belfiori B."/>
            <person name="Cichocki N."/>
            <person name="Clum A."/>
            <person name="Dockter R.B."/>
            <person name="Fauchery L."/>
            <person name="Guy J."/>
            <person name="Iotti M."/>
            <person name="Le Tacon F."/>
            <person name="Lindquist E.A."/>
            <person name="Lipzen A."/>
            <person name="Malagnac F."/>
            <person name="Mello A."/>
            <person name="Molinier V."/>
            <person name="Miyauchi S."/>
            <person name="Poulain J."/>
            <person name="Riccioni C."/>
            <person name="Rubini A."/>
            <person name="Sitrit Y."/>
            <person name="Splivallo R."/>
            <person name="Traeger S."/>
            <person name="Wang M."/>
            <person name="Zifcakova L."/>
            <person name="Wipf D."/>
            <person name="Zambonelli A."/>
            <person name="Paolocci F."/>
            <person name="Nowrousian M."/>
            <person name="Ottonello S."/>
            <person name="Baldrian P."/>
            <person name="Spatafora J.W."/>
            <person name="Henrissat B."/>
            <person name="Nagy L.G."/>
            <person name="Aury J.M."/>
            <person name="Wincker P."/>
            <person name="Grigoriev I.V."/>
            <person name="Bonfante P."/>
            <person name="Martin F.M."/>
        </authorList>
    </citation>
    <scope>NUCLEOTIDE SEQUENCE [LARGE SCALE GENOMIC DNA]</scope>
    <source>
        <strain evidence="1 2">CCBAS932</strain>
    </source>
</reference>
<protein>
    <submittedName>
        <fullName evidence="1">Uncharacterized protein</fullName>
    </submittedName>
</protein>
<dbReference type="InParanoid" id="A0A3N4K743"/>
<organism evidence="1 2">
    <name type="scientific">Morchella conica CCBAS932</name>
    <dbReference type="NCBI Taxonomy" id="1392247"/>
    <lineage>
        <taxon>Eukaryota</taxon>
        <taxon>Fungi</taxon>
        <taxon>Dikarya</taxon>
        <taxon>Ascomycota</taxon>
        <taxon>Pezizomycotina</taxon>
        <taxon>Pezizomycetes</taxon>
        <taxon>Pezizales</taxon>
        <taxon>Morchellaceae</taxon>
        <taxon>Morchella</taxon>
    </lineage>
</organism>
<dbReference type="EMBL" id="ML119419">
    <property type="protein sequence ID" value="RPB06354.1"/>
    <property type="molecule type" value="Genomic_DNA"/>
</dbReference>
<dbReference type="Proteomes" id="UP000277580">
    <property type="component" value="Unassembled WGS sequence"/>
</dbReference>
<sequence length="167" mass="19031">MLETVVCRRKKKRKKGGKKDRRRSHGHAYLSTFKKNRLWQEGGSGIREDFPRSCRLCRMHIYLLGRPPVYHGVLHCTSACEKRNAKRRSVEHIYKGQACLMNREVELGVLASNTHHRRHERSLGTGGPSGSALLCLLSCLSYRVSRSVGELARKPPHVTCAAWTITR</sequence>
<evidence type="ECO:0000313" key="1">
    <source>
        <dbReference type="EMBL" id="RPB06354.1"/>
    </source>
</evidence>
<dbReference type="AlphaFoldDB" id="A0A3N4K743"/>
<name>A0A3N4K743_9PEZI</name>
<evidence type="ECO:0000313" key="2">
    <source>
        <dbReference type="Proteomes" id="UP000277580"/>
    </source>
</evidence>
<gene>
    <name evidence="1" type="ORF">P167DRAFT_218541</name>
</gene>
<proteinExistence type="predicted"/>